<feature type="region of interest" description="Disordered" evidence="1">
    <location>
        <begin position="212"/>
        <end position="240"/>
    </location>
</feature>
<feature type="region of interest" description="Disordered" evidence="1">
    <location>
        <begin position="89"/>
        <end position="120"/>
    </location>
</feature>
<name>U1G8S5_ENDPU</name>
<dbReference type="GeneID" id="19241689"/>
<evidence type="ECO:0000313" key="4">
    <source>
        <dbReference type="Proteomes" id="UP000019373"/>
    </source>
</evidence>
<dbReference type="eggNOG" id="KOG0873">
    <property type="taxonomic scope" value="Eukaryota"/>
</dbReference>
<reference evidence="4" key="1">
    <citation type="journal article" date="2014" name="BMC Genomics">
        <title>Genome characteristics reveal the impact of lichenization on lichen-forming fungus Endocarpon pusillum Hedwig (Verrucariales, Ascomycota).</title>
        <authorList>
            <person name="Wang Y.-Y."/>
            <person name="Liu B."/>
            <person name="Zhang X.-Y."/>
            <person name="Zhou Q.-M."/>
            <person name="Zhang T."/>
            <person name="Li H."/>
            <person name="Yu Y.-F."/>
            <person name="Zhang X.-L."/>
            <person name="Hao X.-Y."/>
            <person name="Wang M."/>
            <person name="Wang L."/>
            <person name="Wei J.-C."/>
        </authorList>
    </citation>
    <scope>NUCLEOTIDE SEQUENCE [LARGE SCALE GENOMIC DNA]</scope>
    <source>
        <strain evidence="4">Z07020 / HMAS-L-300199</strain>
    </source>
</reference>
<keyword evidence="4" id="KW-1185">Reference proteome</keyword>
<accession>U1G8S5</accession>
<evidence type="ECO:0000256" key="1">
    <source>
        <dbReference type="SAM" id="MobiDB-lite"/>
    </source>
</evidence>
<keyword evidence="2" id="KW-0812">Transmembrane</keyword>
<feature type="transmembrane region" description="Helical" evidence="2">
    <location>
        <begin position="52"/>
        <end position="76"/>
    </location>
</feature>
<keyword evidence="2" id="KW-1133">Transmembrane helix</keyword>
<dbReference type="HOGENOM" id="CLU_1034499_0_0_1"/>
<proteinExistence type="predicted"/>
<keyword evidence="2" id="KW-0472">Membrane</keyword>
<dbReference type="AlphaFoldDB" id="U1G8S5"/>
<protein>
    <submittedName>
        <fullName evidence="3">Uncharacterized protein</fullName>
    </submittedName>
</protein>
<gene>
    <name evidence="3" type="ORF">EPUS_06799</name>
</gene>
<evidence type="ECO:0000313" key="3">
    <source>
        <dbReference type="EMBL" id="ERF68383.1"/>
    </source>
</evidence>
<dbReference type="RefSeq" id="XP_007806006.1">
    <property type="nucleotide sequence ID" value="XM_007807815.1"/>
</dbReference>
<dbReference type="OrthoDB" id="1658724at2759"/>
<dbReference type="Proteomes" id="UP000019373">
    <property type="component" value="Unassembled WGS sequence"/>
</dbReference>
<feature type="transmembrane region" description="Helical" evidence="2">
    <location>
        <begin position="20"/>
        <end position="40"/>
    </location>
</feature>
<organism evidence="3 4">
    <name type="scientific">Endocarpon pusillum (strain Z07020 / HMAS-L-300199)</name>
    <name type="common">Lichen-forming fungus</name>
    <dbReference type="NCBI Taxonomy" id="1263415"/>
    <lineage>
        <taxon>Eukaryota</taxon>
        <taxon>Fungi</taxon>
        <taxon>Dikarya</taxon>
        <taxon>Ascomycota</taxon>
        <taxon>Pezizomycotina</taxon>
        <taxon>Eurotiomycetes</taxon>
        <taxon>Chaetothyriomycetidae</taxon>
        <taxon>Verrucariales</taxon>
        <taxon>Verrucariaceae</taxon>
        <taxon>Endocarpon</taxon>
    </lineage>
</organism>
<feature type="compositionally biased region" description="Polar residues" evidence="1">
    <location>
        <begin position="90"/>
        <end position="111"/>
    </location>
</feature>
<sequence length="269" mass="30360">MSTSLQPETGRGESVFLPRLILGTLLFVSVFLPSLLQPALTRLYSYLYHSSFYRFSAFETIETILCYAVIEILFTYKFGRNPHLRIDVQGSRQRSTSNTATSIDENGNTVTPKPKLPKMRRPSKRWGEIFIYAAPLLLMDFTMIKKFAGVPICDIRASGNYHRHIPSYHLVDHNSTTATGSGTAVLSLRDPRVYLPADLQESRLLYRSAPTCHPSSARASPAGRQNLEKDGYLPDPSRIGWQSTASREQLQSFVDQSFISRLPRAGRRE</sequence>
<evidence type="ECO:0000256" key="2">
    <source>
        <dbReference type="SAM" id="Phobius"/>
    </source>
</evidence>
<dbReference type="EMBL" id="KE721519">
    <property type="protein sequence ID" value="ERF68383.1"/>
    <property type="molecule type" value="Genomic_DNA"/>
</dbReference>